<accession>A0A4S9LAA7</accession>
<evidence type="ECO:0000256" key="2">
    <source>
        <dbReference type="SAM" id="MobiDB-lite"/>
    </source>
</evidence>
<evidence type="ECO:0000313" key="4">
    <source>
        <dbReference type="Proteomes" id="UP000306584"/>
    </source>
</evidence>
<evidence type="ECO:0000313" key="3">
    <source>
        <dbReference type="EMBL" id="THY25978.1"/>
    </source>
</evidence>
<name>A0A4S9LAA7_AURPU</name>
<feature type="coiled-coil region" evidence="1">
    <location>
        <begin position="991"/>
        <end position="1058"/>
    </location>
</feature>
<feature type="region of interest" description="Disordered" evidence="2">
    <location>
        <begin position="925"/>
        <end position="951"/>
    </location>
</feature>
<comment type="caution">
    <text evidence="3">The sequence shown here is derived from an EMBL/GenBank/DDBJ whole genome shotgun (WGS) entry which is preliminary data.</text>
</comment>
<feature type="compositionally biased region" description="Basic and acidic residues" evidence="2">
    <location>
        <begin position="890"/>
        <end position="899"/>
    </location>
</feature>
<gene>
    <name evidence="3" type="ORF">D6D01_04697</name>
</gene>
<feature type="compositionally biased region" description="Low complexity" evidence="2">
    <location>
        <begin position="934"/>
        <end position="946"/>
    </location>
</feature>
<feature type="compositionally biased region" description="Polar residues" evidence="2">
    <location>
        <begin position="744"/>
        <end position="761"/>
    </location>
</feature>
<reference evidence="3 4" key="1">
    <citation type="submission" date="2018-10" db="EMBL/GenBank/DDBJ databases">
        <title>Fifty Aureobasidium pullulans genomes reveal a recombining polyextremotolerant generalist.</title>
        <authorList>
            <person name="Gostincar C."/>
            <person name="Turk M."/>
            <person name="Zajc J."/>
            <person name="Gunde-Cimerman N."/>
        </authorList>
    </citation>
    <scope>NUCLEOTIDE SEQUENCE [LARGE SCALE GENOMIC DNA]</scope>
    <source>
        <strain evidence="3 4">EXF-6604</strain>
    </source>
</reference>
<feature type="region of interest" description="Disordered" evidence="2">
    <location>
        <begin position="859"/>
        <end position="904"/>
    </location>
</feature>
<dbReference type="AlphaFoldDB" id="A0A4S9LAA7"/>
<protein>
    <submittedName>
        <fullName evidence="3">Uncharacterized protein</fullName>
    </submittedName>
</protein>
<proteinExistence type="predicted"/>
<feature type="compositionally biased region" description="Low complexity" evidence="2">
    <location>
        <begin position="866"/>
        <end position="879"/>
    </location>
</feature>
<dbReference type="Proteomes" id="UP000306584">
    <property type="component" value="Unassembled WGS sequence"/>
</dbReference>
<feature type="region of interest" description="Disordered" evidence="2">
    <location>
        <begin position="725"/>
        <end position="761"/>
    </location>
</feature>
<organism evidence="3 4">
    <name type="scientific">Aureobasidium pullulans</name>
    <name type="common">Black yeast</name>
    <name type="synonym">Pullularia pullulans</name>
    <dbReference type="NCBI Taxonomy" id="5580"/>
    <lineage>
        <taxon>Eukaryota</taxon>
        <taxon>Fungi</taxon>
        <taxon>Dikarya</taxon>
        <taxon>Ascomycota</taxon>
        <taxon>Pezizomycotina</taxon>
        <taxon>Dothideomycetes</taxon>
        <taxon>Dothideomycetidae</taxon>
        <taxon>Dothideales</taxon>
        <taxon>Saccotheciaceae</taxon>
        <taxon>Aureobasidium</taxon>
    </lineage>
</organism>
<dbReference type="EMBL" id="QZBD01000160">
    <property type="protein sequence ID" value="THY25978.1"/>
    <property type="molecule type" value="Genomic_DNA"/>
</dbReference>
<keyword evidence="1" id="KW-0175">Coiled coil</keyword>
<feature type="compositionally biased region" description="Basic and acidic residues" evidence="2">
    <location>
        <begin position="614"/>
        <end position="623"/>
    </location>
</feature>
<sequence>MLRRTSQCLSRRQAQLLRPRYLSTTLSNRFATPTSGFAPTWDKIKENLKAPIDQFMPAVRPSYTVESPQSDESPDLLRSFTVLTSDPKATSLQELLDRIPQFNAGNESGLFTDFLLLVTPTYAASLRKQKDVIEKALTRIFPVKDLDQNLHNRLGGSSREAVRLVAAVVDRLPRPSELSASAVGDIGSEGIAIRVVANENPIWKPELAHHDPRAALSDNKFRFLSFHLNDDATPASMRPIVQLPLANTIFQNGLSSTLIWRKYSVRSDGLGLKEIDEQLCDSHRVKLPRESASNENNNLALSVPLVPLTSARSVVACMGNIIRRLSADSGLGPQDPTKEAILASHELEQSVTSYHKTRGLSPRAVSVWALVIPEKAFTGGLSMAAKVLGERNLPELWKTGSNHDTDPSQPNLLTLLQHGARLHKVLSGGGGWGKKAGLLSLDPDTGYGQHSAWEEITPAQLTDAENIGGLPPVPTDLQHVWSFEPQELPSIVNKGDYIQFYISPSASSEEAFLQSKASTGSSEPISDVKTVEFGGIPSTVDNMPASQASATTLQGKKDLVQSYPNHFGALSETGIAMFFGLQSDKSPSARVHNATDAATKVDVPFGRMRSRSQKSKDSSKAKQAEAGFGFSPTKPLQSSLSDSRQELIDQHSVAMKRQRRSFGSSSALYEIEQTTQSKPAGEFVRKNAARSSLFARNFKKTTERIPKTPNKTWTSGMINEARKALKKAKAQAAPAKPRAEPPKSQSEPPNPSFTISKTTSVEDADIPPAQLYMSDLHGKRLQTWAKQTMQDIISPEAFQRWTQTNCIPKTPDDNWTQKDIRLAHTFKKRQWRLKKVLDKIRSESGDTVTAATTTTTTTTMKTFKRPSLSPSSSASAQPPIIRRKQKKSVTAKEVEKQPEHPTITALRIQAQSKARARMLKEAFRGLLSPSQQRSATSITPSSSSSAQGNPEFRITTPVLTRRIMNLITMHEPGSPRIRVYELLDIHRFPYNEELDTAIEKEKREQRKEEMRKEFSSWRNAAEEVRGALEGKYGGEGKRQKWKQVVEDEFEEIRRIENAVAGFLTG</sequence>
<feature type="region of interest" description="Disordered" evidence="2">
    <location>
        <begin position="602"/>
        <end position="645"/>
    </location>
</feature>
<evidence type="ECO:0000256" key="1">
    <source>
        <dbReference type="SAM" id="Coils"/>
    </source>
</evidence>